<keyword evidence="2" id="KW-0812">Transmembrane</keyword>
<evidence type="ECO:0000313" key="3">
    <source>
        <dbReference type="EMBL" id="KAK8919082.1"/>
    </source>
</evidence>
<name>A0AAP0FWK0_9ASPA</name>
<proteinExistence type="predicted"/>
<reference evidence="3 4" key="1">
    <citation type="journal article" date="2022" name="Nat. Plants">
        <title>Genomes of leafy and leafless Platanthera orchids illuminate the evolution of mycoheterotrophy.</title>
        <authorList>
            <person name="Li M.H."/>
            <person name="Liu K.W."/>
            <person name="Li Z."/>
            <person name="Lu H.C."/>
            <person name="Ye Q.L."/>
            <person name="Zhang D."/>
            <person name="Wang J.Y."/>
            <person name="Li Y.F."/>
            <person name="Zhong Z.M."/>
            <person name="Liu X."/>
            <person name="Yu X."/>
            <person name="Liu D.K."/>
            <person name="Tu X.D."/>
            <person name="Liu B."/>
            <person name="Hao Y."/>
            <person name="Liao X.Y."/>
            <person name="Jiang Y.T."/>
            <person name="Sun W.H."/>
            <person name="Chen J."/>
            <person name="Chen Y.Q."/>
            <person name="Ai Y."/>
            <person name="Zhai J.W."/>
            <person name="Wu S.S."/>
            <person name="Zhou Z."/>
            <person name="Hsiao Y.Y."/>
            <person name="Wu W.L."/>
            <person name="Chen Y.Y."/>
            <person name="Lin Y.F."/>
            <person name="Hsu J.L."/>
            <person name="Li C.Y."/>
            <person name="Wang Z.W."/>
            <person name="Zhao X."/>
            <person name="Zhong W.Y."/>
            <person name="Ma X.K."/>
            <person name="Ma L."/>
            <person name="Huang J."/>
            <person name="Chen G.Z."/>
            <person name="Huang M.Z."/>
            <person name="Huang L."/>
            <person name="Peng D.H."/>
            <person name="Luo Y.B."/>
            <person name="Zou S.Q."/>
            <person name="Chen S.P."/>
            <person name="Lan S."/>
            <person name="Tsai W.C."/>
            <person name="Van de Peer Y."/>
            <person name="Liu Z.J."/>
        </authorList>
    </citation>
    <scope>NUCLEOTIDE SEQUENCE [LARGE SCALE GENOMIC DNA]</scope>
    <source>
        <strain evidence="3">Lor287</strain>
    </source>
</reference>
<evidence type="ECO:0000256" key="1">
    <source>
        <dbReference type="SAM" id="MobiDB-lite"/>
    </source>
</evidence>
<dbReference type="AlphaFoldDB" id="A0AAP0FWK0"/>
<keyword evidence="2" id="KW-0472">Membrane</keyword>
<dbReference type="Proteomes" id="UP001418222">
    <property type="component" value="Unassembled WGS sequence"/>
</dbReference>
<keyword evidence="2" id="KW-1133">Transmembrane helix</keyword>
<feature type="transmembrane region" description="Helical" evidence="2">
    <location>
        <begin position="83"/>
        <end position="103"/>
    </location>
</feature>
<evidence type="ECO:0000256" key="2">
    <source>
        <dbReference type="SAM" id="Phobius"/>
    </source>
</evidence>
<organism evidence="3 4">
    <name type="scientific">Platanthera zijinensis</name>
    <dbReference type="NCBI Taxonomy" id="2320716"/>
    <lineage>
        <taxon>Eukaryota</taxon>
        <taxon>Viridiplantae</taxon>
        <taxon>Streptophyta</taxon>
        <taxon>Embryophyta</taxon>
        <taxon>Tracheophyta</taxon>
        <taxon>Spermatophyta</taxon>
        <taxon>Magnoliopsida</taxon>
        <taxon>Liliopsida</taxon>
        <taxon>Asparagales</taxon>
        <taxon>Orchidaceae</taxon>
        <taxon>Orchidoideae</taxon>
        <taxon>Orchideae</taxon>
        <taxon>Orchidinae</taxon>
        <taxon>Platanthera</taxon>
    </lineage>
</organism>
<accession>A0AAP0FWK0</accession>
<dbReference type="EMBL" id="JBBWWQ010000019">
    <property type="protein sequence ID" value="KAK8919082.1"/>
    <property type="molecule type" value="Genomic_DNA"/>
</dbReference>
<sequence length="106" mass="12314">MSSNQNFQDSQASDSYGKRSRSKFTLDELIADLGLRQPISSYDVNIQDTIRRKYLQNGFCQPVLANFSQTQIGNKARRFKKIWLNYFYVFLVLTLVIDLSHLINNS</sequence>
<keyword evidence="4" id="KW-1185">Reference proteome</keyword>
<feature type="compositionally biased region" description="Polar residues" evidence="1">
    <location>
        <begin position="1"/>
        <end position="14"/>
    </location>
</feature>
<feature type="region of interest" description="Disordered" evidence="1">
    <location>
        <begin position="1"/>
        <end position="21"/>
    </location>
</feature>
<gene>
    <name evidence="3" type="ORF">KSP39_PZI021913</name>
</gene>
<protein>
    <submittedName>
        <fullName evidence="3">Uncharacterized protein</fullName>
    </submittedName>
</protein>
<evidence type="ECO:0000313" key="4">
    <source>
        <dbReference type="Proteomes" id="UP001418222"/>
    </source>
</evidence>
<comment type="caution">
    <text evidence="3">The sequence shown here is derived from an EMBL/GenBank/DDBJ whole genome shotgun (WGS) entry which is preliminary data.</text>
</comment>